<proteinExistence type="predicted"/>
<keyword evidence="5" id="KW-1185">Reference proteome</keyword>
<dbReference type="Gene3D" id="2.40.160.10">
    <property type="entry name" value="Porin"/>
    <property type="match status" value="1"/>
</dbReference>
<dbReference type="InterPro" id="IPR023614">
    <property type="entry name" value="Porin_dom_sf"/>
</dbReference>
<evidence type="ECO:0000313" key="5">
    <source>
        <dbReference type="Proteomes" id="UP001069090"/>
    </source>
</evidence>
<sequence length="394" mass="43786">MFKQTILAATISAAAITAQAAEPLPSTADMWKVIQEQQQEIKNLKGQLQQTETKVAATADAVEQSATGKLSKMAEWVEKTKIGGYGEHHFNRFEDKDDKVDAHRFVMFLSHQFSDTVRFFSEIELEHSLAGDGKPGEVELEQAYIEWDYTQGHSVQMGQFLIPVGIMNETHEPDTFYGTERNVVEAKIIPATWWETGIMFNGEIAPGLSYSAAVHSGLETDEANIRSGRQKSANAVANDLAYTARIKYTGVQGLELAATVQYQEDISQGALATADAMLTEVHAIYSIDAFSVRALWAEWDVDGDVFEAAGTDSQEGWYIEPSYKVTDRLGVFARYSEYNNKAGLSSSVDYEIWDYGVNYWLTPNVVLKADYTDYVNDSTGTDDDAFNLGIGWSF</sequence>
<evidence type="ECO:0000256" key="1">
    <source>
        <dbReference type="SAM" id="Coils"/>
    </source>
</evidence>
<feature type="chain" id="PRO_5039889561" evidence="2">
    <location>
        <begin position="21"/>
        <end position="394"/>
    </location>
</feature>
<evidence type="ECO:0000313" key="4">
    <source>
        <dbReference type="EMBL" id="MCZ0863755.1"/>
    </source>
</evidence>
<gene>
    <name evidence="4" type="ORF">O0V09_01000</name>
</gene>
<feature type="domain" description="Porin" evidence="3">
    <location>
        <begin position="104"/>
        <end position="377"/>
    </location>
</feature>
<feature type="coiled-coil region" evidence="1">
    <location>
        <begin position="34"/>
        <end position="61"/>
    </location>
</feature>
<keyword evidence="1" id="KW-0175">Coiled coil</keyword>
<dbReference type="EMBL" id="JAPTGG010000001">
    <property type="protein sequence ID" value="MCZ0863755.1"/>
    <property type="molecule type" value="Genomic_DNA"/>
</dbReference>
<keyword evidence="2" id="KW-0732">Signal</keyword>
<protein>
    <submittedName>
        <fullName evidence="4">Porin</fullName>
    </submittedName>
</protein>
<dbReference type="Proteomes" id="UP001069090">
    <property type="component" value="Unassembled WGS sequence"/>
</dbReference>
<name>A0A9J6RH33_9GAMM</name>
<reference evidence="4 5" key="1">
    <citation type="submission" date="2022-12" db="EMBL/GenBank/DDBJ databases">
        <title>Dasania phycosphaerae sp. nov., isolated from particulate material of the south coast of Korea.</title>
        <authorList>
            <person name="Jiang Y."/>
        </authorList>
    </citation>
    <scope>NUCLEOTIDE SEQUENCE [LARGE SCALE GENOMIC DNA]</scope>
    <source>
        <strain evidence="4 5">GY-19</strain>
    </source>
</reference>
<dbReference type="RefSeq" id="WP_258329898.1">
    <property type="nucleotide sequence ID" value="NZ_JAPTGG010000001.1"/>
</dbReference>
<dbReference type="InterPro" id="IPR033900">
    <property type="entry name" value="Gram_neg_porin_domain"/>
</dbReference>
<dbReference type="SUPFAM" id="SSF56935">
    <property type="entry name" value="Porins"/>
    <property type="match status" value="1"/>
</dbReference>
<dbReference type="GO" id="GO:0016020">
    <property type="term" value="C:membrane"/>
    <property type="evidence" value="ECO:0007669"/>
    <property type="project" value="InterPro"/>
</dbReference>
<dbReference type="Pfam" id="PF13609">
    <property type="entry name" value="Porin_4"/>
    <property type="match status" value="1"/>
</dbReference>
<evidence type="ECO:0000256" key="2">
    <source>
        <dbReference type="SAM" id="SignalP"/>
    </source>
</evidence>
<dbReference type="GO" id="GO:0015288">
    <property type="term" value="F:porin activity"/>
    <property type="evidence" value="ECO:0007669"/>
    <property type="project" value="InterPro"/>
</dbReference>
<accession>A0A9J6RH33</accession>
<evidence type="ECO:0000259" key="3">
    <source>
        <dbReference type="Pfam" id="PF13609"/>
    </source>
</evidence>
<comment type="caution">
    <text evidence="4">The sequence shown here is derived from an EMBL/GenBank/DDBJ whole genome shotgun (WGS) entry which is preliminary data.</text>
</comment>
<dbReference type="AlphaFoldDB" id="A0A9J6RH33"/>
<organism evidence="4 5">
    <name type="scientific">Dasania phycosphaerae</name>
    <dbReference type="NCBI Taxonomy" id="2950436"/>
    <lineage>
        <taxon>Bacteria</taxon>
        <taxon>Pseudomonadati</taxon>
        <taxon>Pseudomonadota</taxon>
        <taxon>Gammaproteobacteria</taxon>
        <taxon>Cellvibrionales</taxon>
        <taxon>Spongiibacteraceae</taxon>
        <taxon>Dasania</taxon>
    </lineage>
</organism>
<feature type="signal peptide" evidence="2">
    <location>
        <begin position="1"/>
        <end position="20"/>
    </location>
</feature>